<gene>
    <name evidence="2" type="ORF">H9648_13895</name>
</gene>
<keyword evidence="1" id="KW-0812">Transmembrane</keyword>
<comment type="caution">
    <text evidence="2">The sequence shown here is derived from an EMBL/GenBank/DDBJ whole genome shotgun (WGS) entry which is preliminary data.</text>
</comment>
<dbReference type="Proteomes" id="UP000603641">
    <property type="component" value="Unassembled WGS sequence"/>
</dbReference>
<accession>A0ABR8SNT2</accession>
<evidence type="ECO:0000313" key="2">
    <source>
        <dbReference type="EMBL" id="MBD7965150.1"/>
    </source>
</evidence>
<keyword evidence="1" id="KW-1133">Transmembrane helix</keyword>
<feature type="transmembrane region" description="Helical" evidence="1">
    <location>
        <begin position="107"/>
        <end position="125"/>
    </location>
</feature>
<reference evidence="2 3" key="1">
    <citation type="submission" date="2020-08" db="EMBL/GenBank/DDBJ databases">
        <title>A Genomic Blueprint of the Chicken Gut Microbiome.</title>
        <authorList>
            <person name="Gilroy R."/>
            <person name="Ravi A."/>
            <person name="Getino M."/>
            <person name="Pursley I."/>
            <person name="Horton D.L."/>
            <person name="Alikhan N.-F."/>
            <person name="Baker D."/>
            <person name="Gharbi K."/>
            <person name="Hall N."/>
            <person name="Watson M."/>
            <person name="Adriaenssens E.M."/>
            <person name="Foster-Nyarko E."/>
            <person name="Jarju S."/>
            <person name="Secka A."/>
            <person name="Antonio M."/>
            <person name="Oren A."/>
            <person name="Chaudhuri R."/>
            <person name="La Ragione R.M."/>
            <person name="Hildebrand F."/>
            <person name="Pallen M.J."/>
        </authorList>
    </citation>
    <scope>NUCLEOTIDE SEQUENCE [LARGE SCALE GENOMIC DNA]</scope>
    <source>
        <strain evidence="2 3">Sa2CUA10</strain>
    </source>
</reference>
<feature type="transmembrane region" description="Helical" evidence="1">
    <location>
        <begin position="137"/>
        <end position="162"/>
    </location>
</feature>
<organism evidence="2 3">
    <name type="scientific">Fictibacillus norfolkensis</name>
    <dbReference type="NCBI Taxonomy" id="2762233"/>
    <lineage>
        <taxon>Bacteria</taxon>
        <taxon>Bacillati</taxon>
        <taxon>Bacillota</taxon>
        <taxon>Bacilli</taxon>
        <taxon>Bacillales</taxon>
        <taxon>Fictibacillaceae</taxon>
        <taxon>Fictibacillus</taxon>
    </lineage>
</organism>
<feature type="transmembrane region" description="Helical" evidence="1">
    <location>
        <begin position="6"/>
        <end position="28"/>
    </location>
</feature>
<sequence>MAVLLLAGIVFTLILIMGQRDLASVVVVRNISHKLKGHSLSTNYWQAGIALFAANAALFALAFVILFFLPYGAVAGLLMCIPLSLFIWVIFAGVWRGSWKDKAKMAFIGSSFFLFFLGWIFWYYATLEPAYPGDDLFMAWIGVIIASIFTLGAMSVSMFVILRKC</sequence>
<evidence type="ECO:0000313" key="3">
    <source>
        <dbReference type="Proteomes" id="UP000603641"/>
    </source>
</evidence>
<keyword evidence="1" id="KW-0472">Membrane</keyword>
<feature type="transmembrane region" description="Helical" evidence="1">
    <location>
        <begin position="75"/>
        <end position="95"/>
    </location>
</feature>
<evidence type="ECO:0000256" key="1">
    <source>
        <dbReference type="SAM" id="Phobius"/>
    </source>
</evidence>
<dbReference type="EMBL" id="JACSQM010000006">
    <property type="protein sequence ID" value="MBD7965150.1"/>
    <property type="molecule type" value="Genomic_DNA"/>
</dbReference>
<proteinExistence type="predicted"/>
<protein>
    <recommendedName>
        <fullName evidence="4">Urea transporter</fullName>
    </recommendedName>
</protein>
<keyword evidence="3" id="KW-1185">Reference proteome</keyword>
<evidence type="ECO:0008006" key="4">
    <source>
        <dbReference type="Google" id="ProtNLM"/>
    </source>
</evidence>
<feature type="transmembrane region" description="Helical" evidence="1">
    <location>
        <begin position="49"/>
        <end position="69"/>
    </location>
</feature>
<name>A0ABR8SNT2_9BACL</name>
<dbReference type="RefSeq" id="WP_191754404.1">
    <property type="nucleotide sequence ID" value="NZ_JACSQM010000006.1"/>
</dbReference>